<dbReference type="PANTHER" id="PTHR10704">
    <property type="entry name" value="CARBOHYDRATE SULFOTRANSFERASE"/>
    <property type="match status" value="1"/>
</dbReference>
<dbReference type="Proteomes" id="UP000838412">
    <property type="component" value="Chromosome 13"/>
</dbReference>
<dbReference type="PANTHER" id="PTHR10704:SF44">
    <property type="entry name" value="LD35051P-RELATED"/>
    <property type="match status" value="1"/>
</dbReference>
<comment type="similarity">
    <text evidence="1">Belongs to the sulfotransferase 1 family.</text>
</comment>
<keyword evidence="2" id="KW-0472">Membrane</keyword>
<dbReference type="GO" id="GO:0006790">
    <property type="term" value="P:sulfur compound metabolic process"/>
    <property type="evidence" value="ECO:0007669"/>
    <property type="project" value="TreeGrafter"/>
</dbReference>
<keyword evidence="1" id="KW-0808">Transferase</keyword>
<dbReference type="InterPro" id="IPR051135">
    <property type="entry name" value="Gal/GlcNAc/GalNAc_ST"/>
</dbReference>
<dbReference type="EC" id="2.8.2.-" evidence="1"/>
<keyword evidence="5" id="KW-1185">Reference proteome</keyword>
<evidence type="ECO:0000313" key="5">
    <source>
        <dbReference type="Proteomes" id="UP000838412"/>
    </source>
</evidence>
<dbReference type="InterPro" id="IPR000863">
    <property type="entry name" value="Sulfotransferase_dom"/>
</dbReference>
<dbReference type="Pfam" id="PF00685">
    <property type="entry name" value="Sulfotransfer_1"/>
    <property type="match status" value="1"/>
</dbReference>
<evidence type="ECO:0000256" key="1">
    <source>
        <dbReference type="RuleBase" id="RU361155"/>
    </source>
</evidence>
<dbReference type="EMBL" id="OV696698">
    <property type="protein sequence ID" value="CAH1243403.1"/>
    <property type="molecule type" value="Genomic_DNA"/>
</dbReference>
<proteinExistence type="inferred from homology"/>
<evidence type="ECO:0000259" key="3">
    <source>
        <dbReference type="Pfam" id="PF00685"/>
    </source>
</evidence>
<evidence type="ECO:0000256" key="2">
    <source>
        <dbReference type="SAM" id="Phobius"/>
    </source>
</evidence>
<feature type="domain" description="Sulfotransferase" evidence="3">
    <location>
        <begin position="104"/>
        <end position="408"/>
    </location>
</feature>
<dbReference type="GO" id="GO:0001517">
    <property type="term" value="F:N-acetylglucosamine 6-O-sulfotransferase activity"/>
    <property type="evidence" value="ECO:0007669"/>
    <property type="project" value="TreeGrafter"/>
</dbReference>
<keyword evidence="2" id="KW-1133">Transmembrane helix</keyword>
<dbReference type="InterPro" id="IPR027417">
    <property type="entry name" value="P-loop_NTPase"/>
</dbReference>
<gene>
    <name evidence="4" type="primary">CHST1</name>
    <name evidence="4" type="ORF">BLAG_LOCUS6383</name>
</gene>
<dbReference type="Gene3D" id="3.40.50.300">
    <property type="entry name" value="P-loop containing nucleotide triphosphate hydrolases"/>
    <property type="match status" value="1"/>
</dbReference>
<name>A0A8J9YXA7_BRALA</name>
<sequence>MFTAGSICSKHCCGFGADHSDVMRTQRALFKLLPIILTLAVVVYIWSVKHWAFWPQTTSIPLPAHLRVDTHEGIHSRTNKYLAASKEYEIQLTPTNEVEPSSPTAVFIFTQMRSGSSFVGELFNQHPGSFYLFEPLWAAQYYDNGTHNVPEWQFKLLRGIANCEFEGLEEIMEYFLTAPTFSAVQKTPSLTKLCKSNSRVQRGTINISDSICPIPKDTLASVLNEACQKSQLNVAKIIRIWDINFFEQIVANDSKVGREVKILHLIRDPRAVIASQIRIFNRDEPTPFAEDFVDDTKTENLCKQLVENVQTQDGVPDWLLGHYALIRYEDVAMAPASMTERLYYFIGTEGDDAVFDWLEKNTNAKKPDESPYSRKRNSRDTVDAWRLKLRLSAVLKIQNICRDALKMFGYRTVQGGAELTNLSLSLVGDMEDNLVQIS</sequence>
<dbReference type="GO" id="GO:0006044">
    <property type="term" value="P:N-acetylglucosamine metabolic process"/>
    <property type="evidence" value="ECO:0007669"/>
    <property type="project" value="TreeGrafter"/>
</dbReference>
<dbReference type="OrthoDB" id="6138663at2759"/>
<protein>
    <recommendedName>
        <fullName evidence="1">Sulfotransferase</fullName>
        <ecNumber evidence="1">2.8.2.-</ecNumber>
    </recommendedName>
</protein>
<evidence type="ECO:0000313" key="4">
    <source>
        <dbReference type="EMBL" id="CAH1243403.1"/>
    </source>
</evidence>
<feature type="transmembrane region" description="Helical" evidence="2">
    <location>
        <begin position="28"/>
        <end position="47"/>
    </location>
</feature>
<reference evidence="4" key="1">
    <citation type="submission" date="2022-01" db="EMBL/GenBank/DDBJ databases">
        <authorList>
            <person name="Braso-Vives M."/>
        </authorList>
    </citation>
    <scope>NUCLEOTIDE SEQUENCE</scope>
</reference>
<dbReference type="SUPFAM" id="SSF52540">
    <property type="entry name" value="P-loop containing nucleoside triphosphate hydrolases"/>
    <property type="match status" value="1"/>
</dbReference>
<organism evidence="4 5">
    <name type="scientific">Branchiostoma lanceolatum</name>
    <name type="common">Common lancelet</name>
    <name type="synonym">Amphioxus lanceolatum</name>
    <dbReference type="NCBI Taxonomy" id="7740"/>
    <lineage>
        <taxon>Eukaryota</taxon>
        <taxon>Metazoa</taxon>
        <taxon>Chordata</taxon>
        <taxon>Cephalochordata</taxon>
        <taxon>Leptocardii</taxon>
        <taxon>Amphioxiformes</taxon>
        <taxon>Branchiostomatidae</taxon>
        <taxon>Branchiostoma</taxon>
    </lineage>
</organism>
<dbReference type="AlphaFoldDB" id="A0A8J9YXA7"/>
<accession>A0A8J9YXA7</accession>
<keyword evidence="2" id="KW-0812">Transmembrane</keyword>